<evidence type="ECO:0000256" key="1">
    <source>
        <dbReference type="SAM" id="Phobius"/>
    </source>
</evidence>
<reference evidence="2 3" key="1">
    <citation type="submission" date="2019-04" db="EMBL/GenBank/DDBJ databases">
        <title>Friends and foes A comparative genomics study of 23 Aspergillus species from section Flavi.</title>
        <authorList>
            <consortium name="DOE Joint Genome Institute"/>
            <person name="Kjaerbolling I."/>
            <person name="Vesth T."/>
            <person name="Frisvad J.C."/>
            <person name="Nybo J.L."/>
            <person name="Theobald S."/>
            <person name="Kildgaard S."/>
            <person name="Isbrandt T."/>
            <person name="Kuo A."/>
            <person name="Sato A."/>
            <person name="Lyhne E.K."/>
            <person name="Kogle M.E."/>
            <person name="Wiebenga A."/>
            <person name="Kun R.S."/>
            <person name="Lubbers R.J."/>
            <person name="Makela M.R."/>
            <person name="Barry K."/>
            <person name="Chovatia M."/>
            <person name="Clum A."/>
            <person name="Daum C."/>
            <person name="Haridas S."/>
            <person name="He G."/>
            <person name="LaButti K."/>
            <person name="Lipzen A."/>
            <person name="Mondo S."/>
            <person name="Riley R."/>
            <person name="Salamov A."/>
            <person name="Simmons B.A."/>
            <person name="Magnuson J.K."/>
            <person name="Henrissat B."/>
            <person name="Mortensen U.H."/>
            <person name="Larsen T.O."/>
            <person name="Devries R.P."/>
            <person name="Grigoriev I.V."/>
            <person name="Machida M."/>
            <person name="Baker S.E."/>
            <person name="Andersen M.R."/>
        </authorList>
    </citation>
    <scope>NUCLEOTIDE SEQUENCE [LARGE SCALE GENOMIC DNA]</scope>
    <source>
        <strain evidence="2 3">CBS 151.66</strain>
    </source>
</reference>
<sequence length="59" mass="6773">MHPFTHPRKKLLPCLASTIPSQSASAKFIILSTSLFLYFCFPSLFLSRLIGWAFNHIYL</sequence>
<keyword evidence="1" id="KW-0472">Membrane</keyword>
<keyword evidence="3" id="KW-1185">Reference proteome</keyword>
<gene>
    <name evidence="2" type="ORF">BDV29DRAFT_170252</name>
</gene>
<protein>
    <submittedName>
        <fullName evidence="2">Uncharacterized protein</fullName>
    </submittedName>
</protein>
<evidence type="ECO:0000313" key="3">
    <source>
        <dbReference type="Proteomes" id="UP000326565"/>
    </source>
</evidence>
<dbReference type="AlphaFoldDB" id="A0A5N5X8A9"/>
<keyword evidence="1" id="KW-1133">Transmembrane helix</keyword>
<keyword evidence="1" id="KW-0812">Transmembrane</keyword>
<name>A0A5N5X8A9_9EURO</name>
<accession>A0A5N5X8A9</accession>
<organism evidence="2 3">
    <name type="scientific">Aspergillus leporis</name>
    <dbReference type="NCBI Taxonomy" id="41062"/>
    <lineage>
        <taxon>Eukaryota</taxon>
        <taxon>Fungi</taxon>
        <taxon>Dikarya</taxon>
        <taxon>Ascomycota</taxon>
        <taxon>Pezizomycotina</taxon>
        <taxon>Eurotiomycetes</taxon>
        <taxon>Eurotiomycetidae</taxon>
        <taxon>Eurotiales</taxon>
        <taxon>Aspergillaceae</taxon>
        <taxon>Aspergillus</taxon>
        <taxon>Aspergillus subgen. Circumdati</taxon>
    </lineage>
</organism>
<evidence type="ECO:0000313" key="2">
    <source>
        <dbReference type="EMBL" id="KAB8076287.1"/>
    </source>
</evidence>
<dbReference type="EMBL" id="ML732182">
    <property type="protein sequence ID" value="KAB8076287.1"/>
    <property type="molecule type" value="Genomic_DNA"/>
</dbReference>
<feature type="transmembrane region" description="Helical" evidence="1">
    <location>
        <begin position="36"/>
        <end position="54"/>
    </location>
</feature>
<dbReference type="Proteomes" id="UP000326565">
    <property type="component" value="Unassembled WGS sequence"/>
</dbReference>
<proteinExistence type="predicted"/>